<keyword evidence="2" id="KW-1185">Reference proteome</keyword>
<evidence type="ECO:0000313" key="1">
    <source>
        <dbReference type="EMBL" id="QQP10842.1"/>
    </source>
</evidence>
<evidence type="ECO:0008006" key="3">
    <source>
        <dbReference type="Google" id="ProtNLM"/>
    </source>
</evidence>
<evidence type="ECO:0000313" key="2">
    <source>
        <dbReference type="Proteomes" id="UP000596049"/>
    </source>
</evidence>
<name>A0ABX7ALR1_9BACI</name>
<gene>
    <name evidence="1" type="ORF">FJQ98_16480</name>
</gene>
<proteinExistence type="predicted"/>
<dbReference type="RefSeq" id="WP_053595695.1">
    <property type="nucleotide sequence ID" value="NZ_CP067341.1"/>
</dbReference>
<reference evidence="1 2" key="1">
    <citation type="submission" date="2020-01" db="EMBL/GenBank/DDBJ databases">
        <authorList>
            <person name="Liu G."/>
            <person name="Liu B."/>
        </authorList>
    </citation>
    <scope>NUCLEOTIDE SEQUENCE [LARGE SCALE GENOMIC DNA]</scope>
    <source>
        <strain evidence="1 2">FJAT-51161</strain>
    </source>
</reference>
<organism evidence="1 2">
    <name type="scientific">Lysinibacillus agricola</name>
    <dbReference type="NCBI Taxonomy" id="2590012"/>
    <lineage>
        <taxon>Bacteria</taxon>
        <taxon>Bacillati</taxon>
        <taxon>Bacillota</taxon>
        <taxon>Bacilli</taxon>
        <taxon>Bacillales</taxon>
        <taxon>Bacillaceae</taxon>
        <taxon>Lysinibacillus</taxon>
    </lineage>
</organism>
<accession>A0ABX7ALR1</accession>
<dbReference type="EMBL" id="CP067341">
    <property type="protein sequence ID" value="QQP10842.1"/>
    <property type="molecule type" value="Genomic_DNA"/>
</dbReference>
<sequence>MSKIKEVKCSSCGKPFKDDGSDIVCTDVRGGSSKDYLHEGCHYGFLAEWTTNNWMDYEEFIDATTEDE</sequence>
<protein>
    <recommendedName>
        <fullName evidence="3">Phage protein</fullName>
    </recommendedName>
</protein>
<dbReference type="Proteomes" id="UP000596049">
    <property type="component" value="Chromosome"/>
</dbReference>